<proteinExistence type="predicted"/>
<protein>
    <submittedName>
        <fullName evidence="1">Uncharacterized protein</fullName>
    </submittedName>
</protein>
<keyword evidence="2" id="KW-1185">Reference proteome</keyword>
<reference evidence="1" key="1">
    <citation type="submission" date="2022-08" db="EMBL/GenBank/DDBJ databases">
        <authorList>
            <person name="Volokhov D.V."/>
            <person name="Furtak V.A."/>
            <person name="Zagorodnyaya T.A."/>
        </authorList>
    </citation>
    <scope>NUCLEOTIDE SEQUENCE</scope>
    <source>
        <strain evidence="1">CSL10203-ORH2</strain>
    </source>
</reference>
<name>A0ABT2FD59_9NEIS</name>
<comment type="caution">
    <text evidence="1">The sequence shown here is derived from an EMBL/GenBank/DDBJ whole genome shotgun (WGS) entry which is preliminary data.</text>
</comment>
<sequence length="198" mass="23370">MANYHNDRIFTDYVFNKLAKNIIYNKVNWKEKKIPRDVLNDIDIHKGIDAVIIDHLDHEAPIQYRFREEKYANYNDFTLRYKREENPHADRVYSEFFKIEAKYLLYGITNGNKNKLEQNTEFKKWAVIDLDALKEAIDNGLIIIDESLDSKVCIEEREKMICPVKNNTDGSSSFVLFDIKIIKRISTGIIVFSYGFDE</sequence>
<evidence type="ECO:0000313" key="1">
    <source>
        <dbReference type="EMBL" id="MCS4534040.1"/>
    </source>
</evidence>
<gene>
    <name evidence="1" type="ORF">NXS09_06970</name>
</gene>
<accession>A0ABT2FD59</accession>
<dbReference type="EMBL" id="JANUXW010000005">
    <property type="protein sequence ID" value="MCS4534040.1"/>
    <property type="molecule type" value="Genomic_DNA"/>
</dbReference>
<dbReference type="Proteomes" id="UP001166947">
    <property type="component" value="Unassembled WGS sequence"/>
</dbReference>
<dbReference type="RefSeq" id="WP_259291833.1">
    <property type="nucleotide sequence ID" value="NZ_JANUXW010000005.1"/>
</dbReference>
<organism evidence="1 2">
    <name type="scientific">Neisseria montereyensis</name>
    <dbReference type="NCBI Taxonomy" id="2973938"/>
    <lineage>
        <taxon>Bacteria</taxon>
        <taxon>Pseudomonadati</taxon>
        <taxon>Pseudomonadota</taxon>
        <taxon>Betaproteobacteria</taxon>
        <taxon>Neisseriales</taxon>
        <taxon>Neisseriaceae</taxon>
        <taxon>Neisseria</taxon>
    </lineage>
</organism>
<evidence type="ECO:0000313" key="2">
    <source>
        <dbReference type="Proteomes" id="UP001166947"/>
    </source>
</evidence>
<reference evidence="1" key="2">
    <citation type="journal article" date="2023" name="Curr. Microbiol.">
        <title>Neisseria montereyensis sp. nov., Isolated from Oropharynx of California Sea Lion (Zalophus californianus): Genomic, Phylogenetic, and Phenotypic Study.</title>
        <authorList>
            <person name="Volokhov D.V."/>
            <person name="Zagorodnyaya T.A."/>
            <person name="Furtak V.A."/>
            <person name="Nattanmai G."/>
            <person name="Randall L."/>
            <person name="Jose S."/>
            <person name="Gao Y."/>
            <person name="Gulland F.M."/>
            <person name="Eisenberg T."/>
            <person name="Delmonte P."/>
            <person name="Blom J."/>
            <person name="Mitchell K.K."/>
        </authorList>
    </citation>
    <scope>NUCLEOTIDE SEQUENCE</scope>
    <source>
        <strain evidence="1">CSL10203-ORH2</strain>
    </source>
</reference>